<dbReference type="InterPro" id="IPR027007">
    <property type="entry name" value="C2_DOCK-type_domain"/>
</dbReference>
<dbReference type="Gene3D" id="2.60.40.150">
    <property type="entry name" value="C2 domain"/>
    <property type="match status" value="1"/>
</dbReference>
<dbReference type="CDD" id="cd13267">
    <property type="entry name" value="PH_DOCK-D"/>
    <property type="match status" value="1"/>
</dbReference>
<dbReference type="Proteomes" id="UP000475862">
    <property type="component" value="Unassembled WGS sequence"/>
</dbReference>
<dbReference type="GO" id="GO:0005085">
    <property type="term" value="F:guanyl-nucleotide exchange factor activity"/>
    <property type="evidence" value="ECO:0007669"/>
    <property type="project" value="UniProtKB-KW"/>
</dbReference>
<dbReference type="Gene3D" id="1.20.58.740">
    <property type="match status" value="1"/>
</dbReference>
<gene>
    <name evidence="7" type="ORF">AGLY_002277</name>
</gene>
<feature type="region of interest" description="Disordered" evidence="3">
    <location>
        <begin position="281"/>
        <end position="303"/>
    </location>
</feature>
<evidence type="ECO:0000259" key="6">
    <source>
        <dbReference type="PROSITE" id="PS51651"/>
    </source>
</evidence>
<dbReference type="Pfam" id="PF11878">
    <property type="entry name" value="DOCK_C-D_N"/>
    <property type="match status" value="1"/>
</dbReference>
<evidence type="ECO:0008006" key="9">
    <source>
        <dbReference type="Google" id="ProtNLM"/>
    </source>
</evidence>
<feature type="compositionally biased region" description="Basic and acidic residues" evidence="3">
    <location>
        <begin position="281"/>
        <end position="298"/>
    </location>
</feature>
<dbReference type="Pfam" id="PF00169">
    <property type="entry name" value="PH"/>
    <property type="match status" value="1"/>
</dbReference>
<comment type="similarity">
    <text evidence="2">Belongs to the DOCK family.</text>
</comment>
<evidence type="ECO:0000313" key="7">
    <source>
        <dbReference type="EMBL" id="KAE9543477.1"/>
    </source>
</evidence>
<feature type="domain" description="DOCKER" evidence="6">
    <location>
        <begin position="1702"/>
        <end position="2139"/>
    </location>
</feature>
<dbReference type="Pfam" id="PF06920">
    <property type="entry name" value="DHR-2_Lobe_A"/>
    <property type="match status" value="1"/>
</dbReference>
<evidence type="ECO:0000256" key="2">
    <source>
        <dbReference type="PROSITE-ProRule" id="PRU00983"/>
    </source>
</evidence>
<dbReference type="InterPro" id="IPR043162">
    <property type="entry name" value="DOCK_C_lobe_C"/>
</dbReference>
<dbReference type="Pfam" id="PF14429">
    <property type="entry name" value="DOCK-C2"/>
    <property type="match status" value="1"/>
</dbReference>
<dbReference type="GO" id="GO:0007264">
    <property type="term" value="P:small GTPase-mediated signal transduction"/>
    <property type="evidence" value="ECO:0007669"/>
    <property type="project" value="InterPro"/>
</dbReference>
<dbReference type="InterPro" id="IPR046769">
    <property type="entry name" value="DOCKER_Lobe_A"/>
</dbReference>
<dbReference type="OrthoDB" id="47328at2759"/>
<dbReference type="PROSITE" id="PS51651">
    <property type="entry name" value="DOCKER"/>
    <property type="match status" value="1"/>
</dbReference>
<evidence type="ECO:0000256" key="1">
    <source>
        <dbReference type="ARBA" id="ARBA00022658"/>
    </source>
</evidence>
<dbReference type="Gene3D" id="1.25.40.410">
    <property type="match status" value="1"/>
</dbReference>
<feature type="domain" description="PH" evidence="4">
    <location>
        <begin position="164"/>
        <end position="279"/>
    </location>
</feature>
<evidence type="ECO:0000259" key="5">
    <source>
        <dbReference type="PROSITE" id="PS51650"/>
    </source>
</evidence>
<evidence type="ECO:0000313" key="8">
    <source>
        <dbReference type="Proteomes" id="UP000475862"/>
    </source>
</evidence>
<dbReference type="CDD" id="cd08697">
    <property type="entry name" value="C2_Dock-D"/>
    <property type="match status" value="1"/>
</dbReference>
<dbReference type="Pfam" id="PF20421">
    <property type="entry name" value="DHR-2_Lobe_C"/>
    <property type="match status" value="1"/>
</dbReference>
<sequence>MGERKFTKGLGRPGMAAQLRETVSQVVRDSSNNQKCFQVDPLDFEDYISKNQTVFQNDPQRELLLYPSDDVSQVVLPRRYRTMDPSIPSNADTTDCSLLTKRCIESYLANWNVIHYKYSAYSGSYIQFPSEVFKNDDFKEEIYEIDTDLDGLDKDWKTIKNDSALFKQGYLYKGPDGGGGASERMFANLAGSKSFKRRYCILKQQVDGTYILEVYKDDKKGDTKATIVMDLCDKVIRNSKKGRFCFELRMADTDKSYCLASDTEPELMDWMTKLQLALQHNSDKREDKVPENNKEIIPSDKNMPIIPPNDSFGTLKGLEHSVNPQLMRYARETDSLNAHVRQENRRRIFAVYPFVQQPSSYIRQDVLNQPADTISEPYKEKFGQRVLIECQALSFRLQINNDETNGSANQVEPYFTTMALFDVRSGKKISEDFHFDINHDSMTNLLNHDNQIDGHKFIEISKNCKVTKNWLFKQKQAIMCISKPHSDIFLVLRIDKVLQGSIVRVSEPYIKATTNNKDNGLKVFKAVKNICQRLGNYRMPFAWCARPLFRLYSCELDTSSDFMTLYRQELSKLGDDDMIKILMEYRKPEKMNKCVIIPGHVQIKLQQLTSLPENVLTTCWTAVKPFPIPPSRDHPIIEIAELYPEAHPQTTYINHIYVYPLSLAFDTQKHIPRARNITCMVQLFDSDNIDSKPIKCIYGTHGQLLSSMCTNVLYHSTNPIWYDEIKIRLPVHITPKHHLLFTFKHISVDGSRKKQSNISVETIVGYSWLPLIFKSKINVDTKCLPVSVGLPAGYLSVQPFGLGKGYCGPEVCWIDGQKPLFSFKCHLLSSIYSSDNHMQNLFAHAERLEHSKITTIIPPETETCKILKASHAIDLISVINFLPTLFNQLFNLLAFTSCANIASNIIRLLVHIVDSIQESGRCDILNIYIKYVFTTPATNTPNNTVHDQLLAHLPSLLNPDNTDFLLINKFLVNSNFFFQIVIKSMGQYLLTSNRIKMRRNERFSSEYQSRVHHMLIEVLLPYITLKHKEMPSQVAKLNMAAGHFLKKCLTFMDRGFVFRLINVYINTMSTCDSTFVRSAKLLFMKIVISHEHYVSFNLPVQNGQTPQGWSPHSQYYMSDEYCRHHFLTAILLREVSNSFCLPYEYRHSAIACFRDLLAKHELDDRYQSKGQMARIASLYLPWLGVVIENIGRLDYRKRIVNQIKRPIHLSSPRPKNLPNDIGPRMSLNLRDSTYFAAIASHLTPSKKLINLDHQQHEKLIKTDSNLSINSCASNLSSPDRTNSLSIFSQETAIRKNSYVSESDVSNKNRHSRSISGTQTYHINTDTSVNVVSKLEPAEVKDVLVCFLFVLKYSSQDQLISWWRYCTEPEIVAFFKIIELSLQEFRYMGRRYIVEETLAANNRDNVQPTSTTTTKKSMTLPARMQPPSEFNVDTTANLNCQTQISQLTPPILSSNGTGSIGRVENLKKDNSTSDDNMAFRVQSEANLTAEVGLVVLDALSSYCVHFKDTLMAYNGENDIMESVFSTLMAFLCIPQSTSVCGHVFATLRSFINNFSCVLFKGTAHLVGKLCSQLLNGCNSRSSKVRQESCAALYLLMRSNFELSSSNITRVHLQTVIAVSQLLGDLTSAGLNNSRFQESLSLINSYANSDKVMKNTDEFGSLGFPMQVKDLTRRVRTVLMATARMKDLNHDPEMLADLQHSLANSYASTPELRLTWLQTMARNHDENGDFSEAACCRLHIAALVAQYRKLKGTQAWGAEAFGKISSNIARDETGLQLDSGGGSVAANDTLYGEQALLERLEACAVSLRRAELYECFGELYKLVIPVYEHRKDYHALADCYRTVGNAYDTAVSARQSGRRMLGRYYRVTLFGQAYFGDQHGVEFVYKEPKLTPLSDISERLLCQYGDKFGRDNVRIIMDSNTISISELDAKFAYIQITHVVPYHGEKYMEIDNDSISEFERNHDIDSFVFETPFTLGGGQSQSGPREQWKRQTIIKTEYKFPYVKKRLRVCARREIEQCPIQVAIDEMCQRVRELRQTVSAQPTDVKKLQLRLQGSVCVQVNAGPLAYARAFLEPQAVLELQADKVQDLKDTFREFISACFDALKLNRMLVSSDQIEYQDVMQENFLKMCRELSECIESDSLWRDVLQSCTSPGNDSRTLFTAISGASQDSSNA</sequence>
<comment type="caution">
    <text evidence="7">The sequence shown here is derived from an EMBL/GenBank/DDBJ whole genome shotgun (WGS) entry which is preliminary data.</text>
</comment>
<evidence type="ECO:0000256" key="3">
    <source>
        <dbReference type="SAM" id="MobiDB-lite"/>
    </source>
</evidence>
<dbReference type="PROSITE" id="PS51650">
    <property type="entry name" value="C2_DOCK"/>
    <property type="match status" value="1"/>
</dbReference>
<dbReference type="InterPro" id="IPR046773">
    <property type="entry name" value="DOCKER_Lobe_C"/>
</dbReference>
<dbReference type="PANTHER" id="PTHR23317:SF26">
    <property type="entry name" value="ZIZIMIN, ISOFORM K"/>
    <property type="match status" value="1"/>
</dbReference>
<name>A0A6G0U3E4_APHGL</name>
<accession>A0A6G0U3E4</accession>
<proteinExistence type="inferred from homology"/>
<dbReference type="PROSITE" id="PS50003">
    <property type="entry name" value="PH_DOMAIN"/>
    <property type="match status" value="1"/>
</dbReference>
<dbReference type="InterPro" id="IPR046770">
    <property type="entry name" value="DOCKER_Lobe_B"/>
</dbReference>
<dbReference type="PANTHER" id="PTHR23317">
    <property type="entry name" value="DEDICATOR OF CYTOKINESIS DOCK"/>
    <property type="match status" value="1"/>
</dbReference>
<feature type="domain" description="C2 DOCK-type" evidence="5">
    <location>
        <begin position="653"/>
        <end position="828"/>
    </location>
</feature>
<dbReference type="InterPro" id="IPR037809">
    <property type="entry name" value="C2_Dock-D"/>
</dbReference>
<dbReference type="InterPro" id="IPR011993">
    <property type="entry name" value="PH-like_dom_sf"/>
</dbReference>
<dbReference type="InterPro" id="IPR027357">
    <property type="entry name" value="DOCKER_dom"/>
</dbReference>
<dbReference type="SUPFAM" id="SSF50729">
    <property type="entry name" value="PH domain-like"/>
    <property type="match status" value="1"/>
</dbReference>
<dbReference type="SMART" id="SM00233">
    <property type="entry name" value="PH"/>
    <property type="match status" value="1"/>
</dbReference>
<dbReference type="Pfam" id="PF20422">
    <property type="entry name" value="DHR-2_Lobe_B"/>
    <property type="match status" value="1"/>
</dbReference>
<keyword evidence="1" id="KW-0344">Guanine-nucleotide releasing factor</keyword>
<organism evidence="7 8">
    <name type="scientific">Aphis glycines</name>
    <name type="common">Soybean aphid</name>
    <dbReference type="NCBI Taxonomy" id="307491"/>
    <lineage>
        <taxon>Eukaryota</taxon>
        <taxon>Metazoa</taxon>
        <taxon>Ecdysozoa</taxon>
        <taxon>Arthropoda</taxon>
        <taxon>Hexapoda</taxon>
        <taxon>Insecta</taxon>
        <taxon>Pterygota</taxon>
        <taxon>Neoptera</taxon>
        <taxon>Paraneoptera</taxon>
        <taxon>Hemiptera</taxon>
        <taxon>Sternorrhyncha</taxon>
        <taxon>Aphidomorpha</taxon>
        <taxon>Aphidoidea</taxon>
        <taxon>Aphididae</taxon>
        <taxon>Aphidini</taxon>
        <taxon>Aphis</taxon>
        <taxon>Aphis</taxon>
    </lineage>
</organism>
<dbReference type="InterPro" id="IPR021816">
    <property type="entry name" value="DOCK_C/D_N"/>
</dbReference>
<evidence type="ECO:0000259" key="4">
    <source>
        <dbReference type="PROSITE" id="PS50003"/>
    </source>
</evidence>
<dbReference type="InterPro" id="IPR026791">
    <property type="entry name" value="DOCK"/>
</dbReference>
<dbReference type="InterPro" id="IPR043161">
    <property type="entry name" value="DOCK_C_lobe_A"/>
</dbReference>
<dbReference type="CDD" id="cd11694">
    <property type="entry name" value="DHR2_DOCK_D"/>
    <property type="match status" value="1"/>
</dbReference>
<dbReference type="InterPro" id="IPR035892">
    <property type="entry name" value="C2_domain_sf"/>
</dbReference>
<dbReference type="InterPro" id="IPR001849">
    <property type="entry name" value="PH_domain"/>
</dbReference>
<keyword evidence="8" id="KW-1185">Reference proteome</keyword>
<dbReference type="EMBL" id="VYZN01000008">
    <property type="protein sequence ID" value="KAE9543477.1"/>
    <property type="molecule type" value="Genomic_DNA"/>
</dbReference>
<dbReference type="Gene3D" id="2.30.29.30">
    <property type="entry name" value="Pleckstrin-homology domain (PH domain)/Phosphotyrosine-binding domain (PTB)"/>
    <property type="match status" value="1"/>
</dbReference>
<reference evidence="7 8" key="1">
    <citation type="submission" date="2019-08" db="EMBL/GenBank/DDBJ databases">
        <title>The genome of the soybean aphid Biotype 1, its phylome, world population structure and adaptation to the North American continent.</title>
        <authorList>
            <person name="Giordano R."/>
            <person name="Donthu R.K."/>
            <person name="Hernandez A.G."/>
            <person name="Wright C.L."/>
            <person name="Zimin A.V."/>
        </authorList>
    </citation>
    <scope>NUCLEOTIDE SEQUENCE [LARGE SCALE GENOMIC DNA]</scope>
    <source>
        <tissue evidence="7">Whole aphids</tissue>
    </source>
</reference>
<protein>
    <recommendedName>
        <fullName evidence="9">Dedicator of cytokinesis protein 9</fullName>
    </recommendedName>
</protein>